<gene>
    <name evidence="2" type="ORF">GGR44_002914</name>
</gene>
<dbReference type="EMBL" id="JACIEB010000007">
    <property type="protein sequence ID" value="MBB3983227.1"/>
    <property type="molecule type" value="Genomic_DNA"/>
</dbReference>
<evidence type="ECO:0000256" key="1">
    <source>
        <dbReference type="SAM" id="MobiDB-lite"/>
    </source>
</evidence>
<feature type="region of interest" description="Disordered" evidence="1">
    <location>
        <begin position="1"/>
        <end position="29"/>
    </location>
</feature>
<evidence type="ECO:0000313" key="3">
    <source>
        <dbReference type="Proteomes" id="UP000552757"/>
    </source>
</evidence>
<name>A0A7W6DI72_9SPHN</name>
<keyword evidence="3" id="KW-1185">Reference proteome</keyword>
<organism evidence="2 3">
    <name type="scientific">Sphingobium fontiphilum</name>
    <dbReference type="NCBI Taxonomy" id="944425"/>
    <lineage>
        <taxon>Bacteria</taxon>
        <taxon>Pseudomonadati</taxon>
        <taxon>Pseudomonadota</taxon>
        <taxon>Alphaproteobacteria</taxon>
        <taxon>Sphingomonadales</taxon>
        <taxon>Sphingomonadaceae</taxon>
        <taxon>Sphingobium</taxon>
    </lineage>
</organism>
<proteinExistence type="predicted"/>
<reference evidence="2 3" key="1">
    <citation type="submission" date="2020-08" db="EMBL/GenBank/DDBJ databases">
        <title>Genomic Encyclopedia of Type Strains, Phase IV (KMG-IV): sequencing the most valuable type-strain genomes for metagenomic binning, comparative biology and taxonomic classification.</title>
        <authorList>
            <person name="Goeker M."/>
        </authorList>
    </citation>
    <scope>NUCLEOTIDE SEQUENCE [LARGE SCALE GENOMIC DNA]</scope>
    <source>
        <strain evidence="2 3">DSM 29348</strain>
    </source>
</reference>
<accession>A0A7W6DI72</accession>
<dbReference type="AlphaFoldDB" id="A0A7W6DI72"/>
<sequence>MTAKRRHKLRHLRQEGDDTTPAGGFGAGSFLPKGKPIFDRYLKIALEFNDEKINGGQ</sequence>
<comment type="caution">
    <text evidence="2">The sequence shown here is derived from an EMBL/GenBank/DDBJ whole genome shotgun (WGS) entry which is preliminary data.</text>
</comment>
<evidence type="ECO:0000313" key="2">
    <source>
        <dbReference type="EMBL" id="MBB3983227.1"/>
    </source>
</evidence>
<dbReference type="RefSeq" id="WP_183956203.1">
    <property type="nucleotide sequence ID" value="NZ_JACIEB010000007.1"/>
</dbReference>
<protein>
    <submittedName>
        <fullName evidence="2">Uncharacterized protein</fullName>
    </submittedName>
</protein>
<feature type="compositionally biased region" description="Basic residues" evidence="1">
    <location>
        <begin position="1"/>
        <end position="11"/>
    </location>
</feature>
<dbReference type="Proteomes" id="UP000552757">
    <property type="component" value="Unassembled WGS sequence"/>
</dbReference>